<dbReference type="EMBL" id="FAXA01000387">
    <property type="protein sequence ID" value="CUV03271.1"/>
    <property type="molecule type" value="Genomic_DNA"/>
</dbReference>
<gene>
    <name evidence="1" type="ORF">MGWOODY_Clf2157</name>
</gene>
<evidence type="ECO:0000313" key="1">
    <source>
        <dbReference type="EMBL" id="CUV03271.1"/>
    </source>
</evidence>
<organism evidence="1">
    <name type="scientific">hydrothermal vent metagenome</name>
    <dbReference type="NCBI Taxonomy" id="652676"/>
    <lineage>
        <taxon>unclassified sequences</taxon>
        <taxon>metagenomes</taxon>
        <taxon>ecological metagenomes</taxon>
    </lineage>
</organism>
<reference evidence="1" key="1">
    <citation type="submission" date="2015-10" db="EMBL/GenBank/DDBJ databases">
        <authorList>
            <person name="Gilbert D.G."/>
        </authorList>
    </citation>
    <scope>NUCLEOTIDE SEQUENCE</scope>
</reference>
<accession>A0A160VAQ9</accession>
<sequence length="47" mass="4906">MESVKLSAAGAVTLATVSVAIGGWVSQRQKELQTADKNIGVVRKPIP</sequence>
<protein>
    <submittedName>
        <fullName evidence="1">Uncharacterized protein</fullName>
    </submittedName>
</protein>
<proteinExistence type="predicted"/>
<name>A0A160VAQ9_9ZZZZ</name>
<dbReference type="AlphaFoldDB" id="A0A160VAQ9"/>